<sequence length="106" mass="12123">MLGYPMCTNFDITKLFVDYMMHSSFAYRQFNSNFTCGDPTIFPYDLNNGTISQPKSCHCWSQRCLPRAWQVFDVFASRPITLTPPENGAPCETLLSIQLFKPAINL</sequence>
<reference evidence="1 2" key="1">
    <citation type="journal article" date="2019" name="Sci. Rep.">
        <title>Orb-weaving spider Araneus ventricosus genome elucidates the spidroin gene catalogue.</title>
        <authorList>
            <person name="Kono N."/>
            <person name="Nakamura H."/>
            <person name="Ohtoshi R."/>
            <person name="Moran D.A.P."/>
            <person name="Shinohara A."/>
            <person name="Yoshida Y."/>
            <person name="Fujiwara M."/>
            <person name="Mori M."/>
            <person name="Tomita M."/>
            <person name="Arakawa K."/>
        </authorList>
    </citation>
    <scope>NUCLEOTIDE SEQUENCE [LARGE SCALE GENOMIC DNA]</scope>
</reference>
<accession>A0A4Y2ERB8</accession>
<evidence type="ECO:0000313" key="1">
    <source>
        <dbReference type="EMBL" id="GBM31793.1"/>
    </source>
</evidence>
<name>A0A4Y2ERB8_ARAVE</name>
<comment type="caution">
    <text evidence="1">The sequence shown here is derived from an EMBL/GenBank/DDBJ whole genome shotgun (WGS) entry which is preliminary data.</text>
</comment>
<protein>
    <submittedName>
        <fullName evidence="1">Uncharacterized protein</fullName>
    </submittedName>
</protein>
<gene>
    <name evidence="1" type="ORF">AVEN_166900_1</name>
</gene>
<dbReference type="AlphaFoldDB" id="A0A4Y2ERB8"/>
<proteinExistence type="predicted"/>
<evidence type="ECO:0000313" key="2">
    <source>
        <dbReference type="Proteomes" id="UP000499080"/>
    </source>
</evidence>
<dbReference type="EMBL" id="BGPR01093648">
    <property type="protein sequence ID" value="GBM31793.1"/>
    <property type="molecule type" value="Genomic_DNA"/>
</dbReference>
<keyword evidence="2" id="KW-1185">Reference proteome</keyword>
<dbReference type="Proteomes" id="UP000499080">
    <property type="component" value="Unassembled WGS sequence"/>
</dbReference>
<organism evidence="1 2">
    <name type="scientific">Araneus ventricosus</name>
    <name type="common">Orbweaver spider</name>
    <name type="synonym">Epeira ventricosa</name>
    <dbReference type="NCBI Taxonomy" id="182803"/>
    <lineage>
        <taxon>Eukaryota</taxon>
        <taxon>Metazoa</taxon>
        <taxon>Ecdysozoa</taxon>
        <taxon>Arthropoda</taxon>
        <taxon>Chelicerata</taxon>
        <taxon>Arachnida</taxon>
        <taxon>Araneae</taxon>
        <taxon>Araneomorphae</taxon>
        <taxon>Entelegynae</taxon>
        <taxon>Araneoidea</taxon>
        <taxon>Araneidae</taxon>
        <taxon>Araneus</taxon>
    </lineage>
</organism>